<accession>A0AAN8IK15</accession>
<dbReference type="Gene3D" id="1.10.10.1450">
    <property type="match status" value="4"/>
</dbReference>
<dbReference type="Gene3D" id="1.10.10.10">
    <property type="entry name" value="Winged helix-like DNA-binding domain superfamily/Winged helix DNA-binding domain"/>
    <property type="match status" value="4"/>
</dbReference>
<evidence type="ECO:0000313" key="3">
    <source>
        <dbReference type="EMBL" id="KAK5972212.1"/>
    </source>
</evidence>
<comment type="caution">
    <text evidence="3">The sequence shown here is derived from an EMBL/GenBank/DDBJ whole genome shotgun (WGS) entry which is preliminary data.</text>
</comment>
<dbReference type="PANTHER" id="PTHR46060:SF2">
    <property type="entry name" value="HISTONE-LYSINE N-METHYLTRANSFERASE SETMAR"/>
    <property type="match status" value="1"/>
</dbReference>
<dbReference type="GO" id="GO:0000014">
    <property type="term" value="F:single-stranded DNA endodeoxyribonuclease activity"/>
    <property type="evidence" value="ECO:0007669"/>
    <property type="project" value="TreeGrafter"/>
</dbReference>
<dbReference type="GO" id="GO:0015074">
    <property type="term" value="P:DNA integration"/>
    <property type="evidence" value="ECO:0007669"/>
    <property type="project" value="TreeGrafter"/>
</dbReference>
<protein>
    <recommendedName>
        <fullName evidence="2">Mos1 transposase HTH domain-containing protein</fullName>
    </recommendedName>
</protein>
<evidence type="ECO:0000259" key="2">
    <source>
        <dbReference type="Pfam" id="PF17906"/>
    </source>
</evidence>
<dbReference type="GO" id="GO:0031297">
    <property type="term" value="P:replication fork processing"/>
    <property type="evidence" value="ECO:0007669"/>
    <property type="project" value="TreeGrafter"/>
</dbReference>
<dbReference type="GO" id="GO:0046975">
    <property type="term" value="F:histone H3K36 methyltransferase activity"/>
    <property type="evidence" value="ECO:0007669"/>
    <property type="project" value="TreeGrafter"/>
</dbReference>
<sequence>MENVLYKTGMRSIFPSRLILCSSLGECHGLVTRKRAQIFTLTHQMWVFDNRCFNQFDTGSPFCVYLEQEIKYGFNHISVIMCNKVDERVLICLLYEWKLGSSTRTSYENLIRVYGPGAIAEATVARWYARFRRGRQDLKRKTNIGVSRVLDDDELEQTVKENPELTIAELAKRFGVDVTTIRRHLKGISKGKKMTFMDFEKREQRKVNYHLNHISVIMCNKVDERVLICLLYEWKLGSSMKTSYANLIRVYGPGAIGETTVARWYVRFRRGRQDLKRKTNIGVSRVLDDNELEEVVKKDPEITTGELARRFGVDVTTIRRHLKGISKGKKMTFVDFDKREQREIKYDFNNVSVIMCNKVDERVLICLLYEWKLGSGTRTAYENLNRAYGQGAIAETTVFRYYAKFRSGNLDLRRKTNNGVSRVLDDDELEEFVKKNPELNSVELAKIFGVGVTTMWSHLKRISQGRKMKFIEFKKREEPIAAELLIPGAIPQRENSRSVDLPDEDGAKQMEPEEEPNAAEQSTTPEDAEMSRNVRAVGLMQEDCGDKCGESSVIMFKELDERVLICMLYEWKLGSGTRTAYENLIRVYGPGAITEATVARWYGKFRSGNLDLNRKTNNGVSRVLDDDELEEFVKKNPELNSVKLAKIFGVSVTTIWLHLRGISEGRKMKFIGYKKREEPIAAELLIPGAIPQRENFRSVNLPANQMEPEEEPNAAEQSTTSEDTEMLRNVRAAGTHARGLW</sequence>
<reference evidence="3 4" key="1">
    <citation type="submission" date="2019-10" db="EMBL/GenBank/DDBJ databases">
        <title>Assembly and Annotation for the nematode Trichostrongylus colubriformis.</title>
        <authorList>
            <person name="Martin J."/>
        </authorList>
    </citation>
    <scope>NUCLEOTIDE SEQUENCE [LARGE SCALE GENOMIC DNA]</scope>
    <source>
        <strain evidence="3">G859</strain>
        <tissue evidence="3">Whole worm</tissue>
    </source>
</reference>
<dbReference type="InterPro" id="IPR036388">
    <property type="entry name" value="WH-like_DNA-bd_sf"/>
</dbReference>
<dbReference type="InterPro" id="IPR041426">
    <property type="entry name" value="Mos1_HTH"/>
</dbReference>
<dbReference type="GO" id="GO:0005634">
    <property type="term" value="C:nucleus"/>
    <property type="evidence" value="ECO:0007669"/>
    <property type="project" value="TreeGrafter"/>
</dbReference>
<dbReference type="EMBL" id="WIXE01016867">
    <property type="protein sequence ID" value="KAK5972212.1"/>
    <property type="molecule type" value="Genomic_DNA"/>
</dbReference>
<evidence type="ECO:0000313" key="4">
    <source>
        <dbReference type="Proteomes" id="UP001331761"/>
    </source>
</evidence>
<feature type="domain" description="Mos1 transposase HTH" evidence="2">
    <location>
        <begin position="229"/>
        <end position="271"/>
    </location>
</feature>
<dbReference type="AlphaFoldDB" id="A0AAN8IK15"/>
<dbReference type="GO" id="GO:0035861">
    <property type="term" value="C:site of double-strand break"/>
    <property type="evidence" value="ECO:0007669"/>
    <property type="project" value="TreeGrafter"/>
</dbReference>
<feature type="domain" description="Mos1 transposase HTH" evidence="2">
    <location>
        <begin position="92"/>
        <end position="134"/>
    </location>
</feature>
<feature type="domain" description="Mos1 transposase HTH" evidence="2">
    <location>
        <begin position="366"/>
        <end position="409"/>
    </location>
</feature>
<dbReference type="GO" id="GO:0044774">
    <property type="term" value="P:mitotic DNA integrity checkpoint signaling"/>
    <property type="evidence" value="ECO:0007669"/>
    <property type="project" value="TreeGrafter"/>
</dbReference>
<feature type="region of interest" description="Disordered" evidence="1">
    <location>
        <begin position="703"/>
        <end position="726"/>
    </location>
</feature>
<dbReference type="Pfam" id="PF17906">
    <property type="entry name" value="HTH_48"/>
    <property type="match status" value="4"/>
</dbReference>
<organism evidence="3 4">
    <name type="scientific">Trichostrongylus colubriformis</name>
    <name type="common">Black scour worm</name>
    <dbReference type="NCBI Taxonomy" id="6319"/>
    <lineage>
        <taxon>Eukaryota</taxon>
        <taxon>Metazoa</taxon>
        <taxon>Ecdysozoa</taxon>
        <taxon>Nematoda</taxon>
        <taxon>Chromadorea</taxon>
        <taxon>Rhabditida</taxon>
        <taxon>Rhabditina</taxon>
        <taxon>Rhabditomorpha</taxon>
        <taxon>Strongyloidea</taxon>
        <taxon>Trichostrongylidae</taxon>
        <taxon>Trichostrongylus</taxon>
    </lineage>
</organism>
<gene>
    <name evidence="3" type="ORF">GCK32_012956</name>
</gene>
<feature type="domain" description="Mos1 transposase HTH" evidence="2">
    <location>
        <begin position="566"/>
        <end position="609"/>
    </location>
</feature>
<dbReference type="GO" id="GO:0042800">
    <property type="term" value="F:histone H3K4 methyltransferase activity"/>
    <property type="evidence" value="ECO:0007669"/>
    <property type="project" value="TreeGrafter"/>
</dbReference>
<dbReference type="PANTHER" id="PTHR46060">
    <property type="entry name" value="MARINER MOS1 TRANSPOSASE-LIKE PROTEIN"/>
    <property type="match status" value="1"/>
</dbReference>
<keyword evidence="4" id="KW-1185">Reference proteome</keyword>
<proteinExistence type="predicted"/>
<evidence type="ECO:0000256" key="1">
    <source>
        <dbReference type="SAM" id="MobiDB-lite"/>
    </source>
</evidence>
<dbReference type="GO" id="GO:0003690">
    <property type="term" value="F:double-stranded DNA binding"/>
    <property type="evidence" value="ECO:0007669"/>
    <property type="project" value="TreeGrafter"/>
</dbReference>
<dbReference type="GO" id="GO:0000793">
    <property type="term" value="C:condensed chromosome"/>
    <property type="evidence" value="ECO:0007669"/>
    <property type="project" value="TreeGrafter"/>
</dbReference>
<dbReference type="GO" id="GO:0000729">
    <property type="term" value="P:DNA double-strand break processing"/>
    <property type="evidence" value="ECO:0007669"/>
    <property type="project" value="TreeGrafter"/>
</dbReference>
<dbReference type="GO" id="GO:0044547">
    <property type="term" value="F:DNA topoisomerase binding"/>
    <property type="evidence" value="ECO:0007669"/>
    <property type="project" value="TreeGrafter"/>
</dbReference>
<dbReference type="Proteomes" id="UP001331761">
    <property type="component" value="Unassembled WGS sequence"/>
</dbReference>
<dbReference type="InterPro" id="IPR052709">
    <property type="entry name" value="Transposase-MT_Hybrid"/>
</dbReference>
<dbReference type="GO" id="GO:0006303">
    <property type="term" value="P:double-strand break repair via nonhomologous end joining"/>
    <property type="evidence" value="ECO:0007669"/>
    <property type="project" value="TreeGrafter"/>
</dbReference>
<name>A0AAN8IK15_TRICO</name>
<dbReference type="GO" id="GO:0003697">
    <property type="term" value="F:single-stranded DNA binding"/>
    <property type="evidence" value="ECO:0007669"/>
    <property type="project" value="TreeGrafter"/>
</dbReference>
<feature type="region of interest" description="Disordered" evidence="1">
    <location>
        <begin position="493"/>
        <end position="529"/>
    </location>
</feature>